<comment type="caution">
    <text evidence="24">The sequence shown here is derived from an EMBL/GenBank/DDBJ whole genome shotgun (WGS) entry which is preliminary data.</text>
</comment>
<sequence length="440" mass="49969">MKITFVIISILIGIICVLTVWLQYFYIQSLYLKTSVGSATPFPIFEDMVASEMIKNVVDRYNKSETYILGISNLLNNAVSKGSTTFRNHSLVTHTEVQHLLKAALAFKLSGKVDKAMKLLEHVASIAPQNPDLLNQYGEYIEHTHNDIVAADVLYYKALTYSPNHKGALLNRKRSANLVDKFDLELFKLIDKKRDLLQEKQKTNTFYKAMKRKAYYLHIYHTVAIEGNTLTLDQLVSLLDTGQAVEGKSLLEHNEVLGVELAMNYVKLLTRCATISADEILAIHRRVLGHVDPIGSGMLRGEQVFVGSHVPPAPEYVPALLEDYTTWLNSEEAQSLHPVRYAALAHFKLVDIHPFTDGNGRTSRLIMNLVLLRTGFPPILIFKYQREKYHESLNLADKGDVRPFVRFIAQCMENSLNFYLSNMEYRTGITHIFHKVPSID</sequence>
<dbReference type="Proteomes" id="UP001329430">
    <property type="component" value="Chromosome 5"/>
</dbReference>
<dbReference type="EC" id="2.7.7.108" evidence="15"/>
<keyword evidence="6" id="KW-0548">Nucleotidyltransferase</keyword>
<dbReference type="PANTHER" id="PTHR13504:SF34">
    <property type="entry name" value="PROTEIN ADENYLYLTRANSFERASE FICD"/>
    <property type="match status" value="1"/>
</dbReference>
<evidence type="ECO:0000313" key="25">
    <source>
        <dbReference type="Proteomes" id="UP001329430"/>
    </source>
</evidence>
<dbReference type="EMBL" id="JAVRBK010000005">
    <property type="protein sequence ID" value="KAK5643753.1"/>
    <property type="molecule type" value="Genomic_DNA"/>
</dbReference>
<dbReference type="GO" id="GO:0070733">
    <property type="term" value="F:AMPylase activity"/>
    <property type="evidence" value="ECO:0007669"/>
    <property type="project" value="UniProtKB-EC"/>
</dbReference>
<gene>
    <name evidence="24" type="ORF">RI129_007598</name>
</gene>
<evidence type="ECO:0000256" key="3">
    <source>
        <dbReference type="ARBA" id="ARBA00014915"/>
    </source>
</evidence>
<dbReference type="Gene3D" id="1.25.40.10">
    <property type="entry name" value="Tetratricopeptide repeat domain"/>
    <property type="match status" value="1"/>
</dbReference>
<dbReference type="InterPro" id="IPR003812">
    <property type="entry name" value="Fido"/>
</dbReference>
<evidence type="ECO:0000256" key="13">
    <source>
        <dbReference type="ARBA" id="ARBA00023136"/>
    </source>
</evidence>
<evidence type="ECO:0000256" key="10">
    <source>
        <dbReference type="ARBA" id="ARBA00022803"/>
    </source>
</evidence>
<feature type="binding site" evidence="20">
    <location>
        <begin position="357"/>
        <end position="364"/>
    </location>
    <ligand>
        <name>ATP</name>
        <dbReference type="ChEBI" id="CHEBI:30616"/>
    </ligand>
</feature>
<comment type="catalytic activity">
    <reaction evidence="17">
        <text>L-tyrosyl-[protein] + ATP = O-(5'-adenylyl)-L-tyrosyl-[protein] + diphosphate</text>
        <dbReference type="Rhea" id="RHEA:54288"/>
        <dbReference type="Rhea" id="RHEA-COMP:10136"/>
        <dbReference type="Rhea" id="RHEA-COMP:13846"/>
        <dbReference type="ChEBI" id="CHEBI:30616"/>
        <dbReference type="ChEBI" id="CHEBI:33019"/>
        <dbReference type="ChEBI" id="CHEBI:46858"/>
        <dbReference type="ChEBI" id="CHEBI:83624"/>
        <dbReference type="EC" id="2.7.7.108"/>
    </reaction>
</comment>
<dbReference type="GO" id="GO:0016020">
    <property type="term" value="C:membrane"/>
    <property type="evidence" value="ECO:0007669"/>
    <property type="project" value="UniProtKB-SubCell"/>
</dbReference>
<evidence type="ECO:0000256" key="14">
    <source>
        <dbReference type="ARBA" id="ARBA00030885"/>
    </source>
</evidence>
<keyword evidence="8 20" id="KW-0547">Nucleotide-binding</keyword>
<dbReference type="Gene3D" id="1.10.3290.10">
    <property type="entry name" value="Fido-like domain"/>
    <property type="match status" value="1"/>
</dbReference>
<comment type="catalytic activity">
    <reaction evidence="18">
        <text>3-O-(5'-adenylyl)-L-threonyl-[protein] + H2O = L-threonyl-[protein] + AMP + H(+)</text>
        <dbReference type="Rhea" id="RHEA:55932"/>
        <dbReference type="Rhea" id="RHEA-COMP:11060"/>
        <dbReference type="Rhea" id="RHEA-COMP:13847"/>
        <dbReference type="ChEBI" id="CHEBI:15377"/>
        <dbReference type="ChEBI" id="CHEBI:15378"/>
        <dbReference type="ChEBI" id="CHEBI:30013"/>
        <dbReference type="ChEBI" id="CHEBI:138113"/>
        <dbReference type="ChEBI" id="CHEBI:456215"/>
    </reaction>
</comment>
<name>A0AAN7VBG2_9COLE</name>
<keyword evidence="9" id="KW-0378">Hydrolase</keyword>
<protein>
    <recommendedName>
        <fullName evidence="3">Protein adenylyltransferase Fic</fullName>
        <ecNumber evidence="15">2.7.7.108</ecNumber>
    </recommendedName>
    <alternativeName>
        <fullName evidence="14">De-AMPylase Fic</fullName>
    </alternativeName>
</protein>
<feature type="site" description="Important for autoinhibition of adenylyltransferase activity" evidence="21">
    <location>
        <position position="226"/>
    </location>
</feature>
<dbReference type="GO" id="GO:0016787">
    <property type="term" value="F:hydrolase activity"/>
    <property type="evidence" value="ECO:0007669"/>
    <property type="project" value="UniProtKB-KW"/>
</dbReference>
<evidence type="ECO:0000256" key="9">
    <source>
        <dbReference type="ARBA" id="ARBA00022801"/>
    </source>
</evidence>
<organism evidence="24 25">
    <name type="scientific">Pyrocoelia pectoralis</name>
    <dbReference type="NCBI Taxonomy" id="417401"/>
    <lineage>
        <taxon>Eukaryota</taxon>
        <taxon>Metazoa</taxon>
        <taxon>Ecdysozoa</taxon>
        <taxon>Arthropoda</taxon>
        <taxon>Hexapoda</taxon>
        <taxon>Insecta</taxon>
        <taxon>Pterygota</taxon>
        <taxon>Neoptera</taxon>
        <taxon>Endopterygota</taxon>
        <taxon>Coleoptera</taxon>
        <taxon>Polyphaga</taxon>
        <taxon>Elateriformia</taxon>
        <taxon>Elateroidea</taxon>
        <taxon>Lampyridae</taxon>
        <taxon>Lampyrinae</taxon>
        <taxon>Pyrocoelia</taxon>
    </lineage>
</organism>
<evidence type="ECO:0000256" key="7">
    <source>
        <dbReference type="ARBA" id="ARBA00022737"/>
    </source>
</evidence>
<evidence type="ECO:0000256" key="5">
    <source>
        <dbReference type="ARBA" id="ARBA00022692"/>
    </source>
</evidence>
<evidence type="ECO:0000256" key="1">
    <source>
        <dbReference type="ARBA" id="ARBA00004167"/>
    </source>
</evidence>
<comment type="similarity">
    <text evidence="2">Belongs to the fic family.</text>
</comment>
<evidence type="ECO:0000256" key="15">
    <source>
        <dbReference type="ARBA" id="ARBA00034531"/>
    </source>
</evidence>
<keyword evidence="25" id="KW-1185">Reference proteome</keyword>
<feature type="domain" description="Fido" evidence="23">
    <location>
        <begin position="275"/>
        <end position="410"/>
    </location>
</feature>
<accession>A0AAN7VBG2</accession>
<evidence type="ECO:0000256" key="2">
    <source>
        <dbReference type="ARBA" id="ARBA00009742"/>
    </source>
</evidence>
<dbReference type="GO" id="GO:0005524">
    <property type="term" value="F:ATP binding"/>
    <property type="evidence" value="ECO:0007669"/>
    <property type="project" value="UniProtKB-KW"/>
</dbReference>
<keyword evidence="11 20" id="KW-0067">ATP-binding</keyword>
<evidence type="ECO:0000256" key="17">
    <source>
        <dbReference type="ARBA" id="ARBA00048696"/>
    </source>
</evidence>
<keyword evidence="13 22" id="KW-0472">Membrane</keyword>
<feature type="transmembrane region" description="Helical" evidence="22">
    <location>
        <begin position="5"/>
        <end position="26"/>
    </location>
</feature>
<evidence type="ECO:0000256" key="22">
    <source>
        <dbReference type="SAM" id="Phobius"/>
    </source>
</evidence>
<evidence type="ECO:0000256" key="18">
    <source>
        <dbReference type="ARBA" id="ARBA00049297"/>
    </source>
</evidence>
<evidence type="ECO:0000256" key="8">
    <source>
        <dbReference type="ARBA" id="ARBA00022741"/>
    </source>
</evidence>
<evidence type="ECO:0000313" key="24">
    <source>
        <dbReference type="EMBL" id="KAK5643753.1"/>
    </source>
</evidence>
<keyword evidence="5 22" id="KW-0812">Transmembrane</keyword>
<keyword evidence="4" id="KW-0808">Transferase</keyword>
<dbReference type="SUPFAM" id="SSF48452">
    <property type="entry name" value="TPR-like"/>
    <property type="match status" value="1"/>
</dbReference>
<evidence type="ECO:0000256" key="12">
    <source>
        <dbReference type="ARBA" id="ARBA00022989"/>
    </source>
</evidence>
<feature type="binding site" evidence="20">
    <location>
        <begin position="306"/>
        <end position="309"/>
    </location>
    <ligand>
        <name>ATP</name>
        <dbReference type="ChEBI" id="CHEBI:30616"/>
    </ligand>
</feature>
<dbReference type="PROSITE" id="PS51459">
    <property type="entry name" value="FIDO"/>
    <property type="match status" value="1"/>
</dbReference>
<evidence type="ECO:0000259" key="23">
    <source>
        <dbReference type="PROSITE" id="PS51459"/>
    </source>
</evidence>
<evidence type="ECO:0000256" key="6">
    <source>
        <dbReference type="ARBA" id="ARBA00022695"/>
    </source>
</evidence>
<dbReference type="InterPro" id="IPR040198">
    <property type="entry name" value="Fido_containing"/>
</dbReference>
<feature type="active site" evidence="19">
    <location>
        <position position="353"/>
    </location>
</feature>
<dbReference type="InterPro" id="IPR011990">
    <property type="entry name" value="TPR-like_helical_dom_sf"/>
</dbReference>
<comment type="catalytic activity">
    <reaction evidence="16">
        <text>L-threonyl-[protein] + ATP = 3-O-(5'-adenylyl)-L-threonyl-[protein] + diphosphate</text>
        <dbReference type="Rhea" id="RHEA:54292"/>
        <dbReference type="Rhea" id="RHEA-COMP:11060"/>
        <dbReference type="Rhea" id="RHEA-COMP:13847"/>
        <dbReference type="ChEBI" id="CHEBI:30013"/>
        <dbReference type="ChEBI" id="CHEBI:30616"/>
        <dbReference type="ChEBI" id="CHEBI:33019"/>
        <dbReference type="ChEBI" id="CHEBI:138113"/>
        <dbReference type="EC" id="2.7.7.108"/>
    </reaction>
</comment>
<evidence type="ECO:0000256" key="20">
    <source>
        <dbReference type="PIRSR" id="PIRSR640198-2"/>
    </source>
</evidence>
<evidence type="ECO:0000256" key="11">
    <source>
        <dbReference type="ARBA" id="ARBA00022840"/>
    </source>
</evidence>
<dbReference type="Pfam" id="PF02661">
    <property type="entry name" value="Fic"/>
    <property type="match status" value="1"/>
</dbReference>
<evidence type="ECO:0000256" key="16">
    <source>
        <dbReference type="ARBA" id="ARBA00047939"/>
    </source>
</evidence>
<proteinExistence type="inferred from homology"/>
<dbReference type="InterPro" id="IPR036597">
    <property type="entry name" value="Fido-like_dom_sf"/>
</dbReference>
<evidence type="ECO:0000256" key="19">
    <source>
        <dbReference type="PIRSR" id="PIRSR640198-1"/>
    </source>
</evidence>
<dbReference type="PANTHER" id="PTHR13504">
    <property type="entry name" value="FIDO DOMAIN-CONTAINING PROTEIN DDB_G0283145"/>
    <property type="match status" value="1"/>
</dbReference>
<keyword evidence="7" id="KW-0677">Repeat</keyword>
<dbReference type="AlphaFoldDB" id="A0AAN7VBG2"/>
<keyword evidence="10" id="KW-0802">TPR repeat</keyword>
<evidence type="ECO:0000256" key="4">
    <source>
        <dbReference type="ARBA" id="ARBA00022679"/>
    </source>
</evidence>
<keyword evidence="12 22" id="KW-1133">Transmembrane helix</keyword>
<dbReference type="SUPFAM" id="SSF140931">
    <property type="entry name" value="Fic-like"/>
    <property type="match status" value="1"/>
</dbReference>
<evidence type="ECO:0000256" key="21">
    <source>
        <dbReference type="PIRSR" id="PIRSR640198-3"/>
    </source>
</evidence>
<reference evidence="24 25" key="1">
    <citation type="journal article" date="2024" name="Insects">
        <title>An Improved Chromosome-Level Genome Assembly of the Firefly Pyrocoelia pectoralis.</title>
        <authorList>
            <person name="Fu X."/>
            <person name="Meyer-Rochow V.B."/>
            <person name="Ballantyne L."/>
            <person name="Zhu X."/>
        </authorList>
    </citation>
    <scope>NUCLEOTIDE SEQUENCE [LARGE SCALE GENOMIC DNA]</scope>
    <source>
        <strain evidence="24">XCY_ONT2</strain>
    </source>
</reference>
<comment type="subcellular location">
    <subcellularLocation>
        <location evidence="1">Membrane</location>
        <topology evidence="1">Single-pass membrane protein</topology>
    </subcellularLocation>
</comment>